<sequence>ESCNNTNTNKQTKTSYKLDNIYLKETNKNNIKTFFKDLDNKSKNDKIENKNAIQQ</sequence>
<protein>
    <submittedName>
        <fullName evidence="1">14803_t:CDS:1</fullName>
    </submittedName>
</protein>
<evidence type="ECO:0000313" key="1">
    <source>
        <dbReference type="EMBL" id="CAG8821872.1"/>
    </source>
</evidence>
<proteinExistence type="predicted"/>
<feature type="non-terminal residue" evidence="1">
    <location>
        <position position="1"/>
    </location>
</feature>
<feature type="non-terminal residue" evidence="1">
    <location>
        <position position="55"/>
    </location>
</feature>
<accession>A0A9N9KF03</accession>
<keyword evidence="2" id="KW-1185">Reference proteome</keyword>
<organism evidence="1 2">
    <name type="scientific">Cetraspora pellucida</name>
    <dbReference type="NCBI Taxonomy" id="1433469"/>
    <lineage>
        <taxon>Eukaryota</taxon>
        <taxon>Fungi</taxon>
        <taxon>Fungi incertae sedis</taxon>
        <taxon>Mucoromycota</taxon>
        <taxon>Glomeromycotina</taxon>
        <taxon>Glomeromycetes</taxon>
        <taxon>Diversisporales</taxon>
        <taxon>Gigasporaceae</taxon>
        <taxon>Cetraspora</taxon>
    </lineage>
</organism>
<gene>
    <name evidence="1" type="ORF">CPELLU_LOCUS19767</name>
</gene>
<name>A0A9N9KF03_9GLOM</name>
<reference evidence="1" key="1">
    <citation type="submission" date="2021-06" db="EMBL/GenBank/DDBJ databases">
        <authorList>
            <person name="Kallberg Y."/>
            <person name="Tangrot J."/>
            <person name="Rosling A."/>
        </authorList>
    </citation>
    <scope>NUCLEOTIDE SEQUENCE</scope>
    <source>
        <strain evidence="1">FL966</strain>
    </source>
</reference>
<dbReference type="EMBL" id="CAJVQA010050965">
    <property type="protein sequence ID" value="CAG8821872.1"/>
    <property type="molecule type" value="Genomic_DNA"/>
</dbReference>
<evidence type="ECO:0000313" key="2">
    <source>
        <dbReference type="Proteomes" id="UP000789759"/>
    </source>
</evidence>
<dbReference type="Proteomes" id="UP000789759">
    <property type="component" value="Unassembled WGS sequence"/>
</dbReference>
<comment type="caution">
    <text evidence="1">The sequence shown here is derived from an EMBL/GenBank/DDBJ whole genome shotgun (WGS) entry which is preliminary data.</text>
</comment>
<dbReference type="AlphaFoldDB" id="A0A9N9KF03"/>